<dbReference type="Pfam" id="PF00646">
    <property type="entry name" value="F-box"/>
    <property type="match status" value="1"/>
</dbReference>
<organism evidence="2 3">
    <name type="scientific">Quercus lobata</name>
    <name type="common">Valley oak</name>
    <dbReference type="NCBI Taxonomy" id="97700"/>
    <lineage>
        <taxon>Eukaryota</taxon>
        <taxon>Viridiplantae</taxon>
        <taxon>Streptophyta</taxon>
        <taxon>Embryophyta</taxon>
        <taxon>Tracheophyta</taxon>
        <taxon>Spermatophyta</taxon>
        <taxon>Magnoliopsida</taxon>
        <taxon>eudicotyledons</taxon>
        <taxon>Gunneridae</taxon>
        <taxon>Pentapetalae</taxon>
        <taxon>rosids</taxon>
        <taxon>fabids</taxon>
        <taxon>Fagales</taxon>
        <taxon>Fagaceae</taxon>
        <taxon>Quercus</taxon>
    </lineage>
</organism>
<proteinExistence type="predicted"/>
<dbReference type="Proteomes" id="UP000594261">
    <property type="component" value="Chromosome 7"/>
</dbReference>
<reference evidence="2" key="2">
    <citation type="submission" date="2021-01" db="UniProtKB">
        <authorList>
            <consortium name="EnsemblPlants"/>
        </authorList>
    </citation>
    <scope>IDENTIFICATION</scope>
</reference>
<evidence type="ECO:0000259" key="1">
    <source>
        <dbReference type="PROSITE" id="PS50181"/>
    </source>
</evidence>
<dbReference type="EMBL" id="LRBV02000007">
    <property type="status" value="NOT_ANNOTATED_CDS"/>
    <property type="molecule type" value="Genomic_DNA"/>
</dbReference>
<dbReference type="CDD" id="cd22157">
    <property type="entry name" value="F-box_AtFBW1-like"/>
    <property type="match status" value="1"/>
</dbReference>
<dbReference type="GeneID" id="115951536"/>
<dbReference type="InParanoid" id="A0A7N2M336"/>
<accession>A0A7N2M336</accession>
<dbReference type="EnsemblPlants" id="QL07p009412:mrna">
    <property type="protein sequence ID" value="QL07p009412:mrna:CDS:1"/>
    <property type="gene ID" value="QL07p009412"/>
</dbReference>
<dbReference type="RefSeq" id="XP_030924578.1">
    <property type="nucleotide sequence ID" value="XM_031068718.1"/>
</dbReference>
<dbReference type="Pfam" id="PF07734">
    <property type="entry name" value="FBA_1"/>
    <property type="match status" value="1"/>
</dbReference>
<dbReference type="OrthoDB" id="1246445at2759"/>
<dbReference type="PANTHER" id="PTHR31672:SF13">
    <property type="entry name" value="F-BOX PROTEIN CPR30-LIKE"/>
    <property type="match status" value="1"/>
</dbReference>
<keyword evidence="3" id="KW-1185">Reference proteome</keyword>
<dbReference type="OMA" id="DWIHFFL"/>
<dbReference type="NCBIfam" id="TIGR01640">
    <property type="entry name" value="F_box_assoc_1"/>
    <property type="match status" value="1"/>
</dbReference>
<dbReference type="InterPro" id="IPR011043">
    <property type="entry name" value="Gal_Oxase/kelch_b-propeller"/>
</dbReference>
<dbReference type="KEGG" id="qlo:115951536"/>
<dbReference type="AlphaFoldDB" id="A0A7N2M336"/>
<dbReference type="Gramene" id="QL07p009412:mrna">
    <property type="protein sequence ID" value="QL07p009412:mrna:CDS:1"/>
    <property type="gene ID" value="QL07p009412"/>
</dbReference>
<name>A0A7N2M336_QUELO</name>
<dbReference type="SUPFAM" id="SSF50965">
    <property type="entry name" value="Galactose oxidase, central domain"/>
    <property type="match status" value="1"/>
</dbReference>
<evidence type="ECO:0000313" key="3">
    <source>
        <dbReference type="Proteomes" id="UP000594261"/>
    </source>
</evidence>
<gene>
    <name evidence="2" type="primary">LOC115951536</name>
</gene>
<sequence>MSQPTKKLILSTECVPDDIVFDILTRLPVKSLIRFRCVSKSLNSTITSRIFITTHFKLNEAKSLSNKDSHNDYLLYTSKSEYFSFNEEELVAFVCNRDRILTEISRFKTPFCFLDGYFVNCFCNGIFCLSRYDDDTIICWNPSIRKFKMLAPALLTEFFSWVTLGLAYNSQNNDFKILRLMCSQKSDEEPDGPDRPAEAEVYTLSTDSWRKVVISVDSSEPNIGYVYHTSPFIFFNGALHCIASTNNGRFILSFEVNDERFHKIMLPQDSLGGYQGCLAVFKGLLAFIVLSRDIDPICDIWVMKEYGLVESWTRKSVPIDWIHFFLGVTDNGELLFGNDTELNLIDPEKNLNQNIRVSKRYIRWVGYASNFMESLVLLDGGKCIV</sequence>
<dbReference type="InterPro" id="IPR036047">
    <property type="entry name" value="F-box-like_dom_sf"/>
</dbReference>
<dbReference type="InterPro" id="IPR001810">
    <property type="entry name" value="F-box_dom"/>
</dbReference>
<dbReference type="SUPFAM" id="SSF81383">
    <property type="entry name" value="F-box domain"/>
    <property type="match status" value="1"/>
</dbReference>
<dbReference type="InterPro" id="IPR050796">
    <property type="entry name" value="SCF_F-box_component"/>
</dbReference>
<reference evidence="2 3" key="1">
    <citation type="journal article" date="2016" name="G3 (Bethesda)">
        <title>First Draft Assembly and Annotation of the Genome of a California Endemic Oak Quercus lobata Nee (Fagaceae).</title>
        <authorList>
            <person name="Sork V.L."/>
            <person name="Fitz-Gibbon S.T."/>
            <person name="Puiu D."/>
            <person name="Crepeau M."/>
            <person name="Gugger P.F."/>
            <person name="Sherman R."/>
            <person name="Stevens K."/>
            <person name="Langley C.H."/>
            <person name="Pellegrini M."/>
            <person name="Salzberg S.L."/>
        </authorList>
    </citation>
    <scope>NUCLEOTIDE SEQUENCE [LARGE SCALE GENOMIC DNA]</scope>
    <source>
        <strain evidence="2 3">cv. SW786</strain>
    </source>
</reference>
<evidence type="ECO:0000313" key="2">
    <source>
        <dbReference type="EnsemblPlants" id="QL07p009412:mrna:CDS:1"/>
    </source>
</evidence>
<dbReference type="InterPro" id="IPR006527">
    <property type="entry name" value="F-box-assoc_dom_typ1"/>
</dbReference>
<dbReference type="SMART" id="SM00256">
    <property type="entry name" value="FBOX"/>
    <property type="match status" value="1"/>
</dbReference>
<dbReference type="PROSITE" id="PS50181">
    <property type="entry name" value="FBOX"/>
    <property type="match status" value="1"/>
</dbReference>
<protein>
    <recommendedName>
        <fullName evidence="1">F-box domain-containing protein</fullName>
    </recommendedName>
</protein>
<dbReference type="InterPro" id="IPR017451">
    <property type="entry name" value="F-box-assoc_interact_dom"/>
</dbReference>
<dbReference type="PANTHER" id="PTHR31672">
    <property type="entry name" value="BNACNNG10540D PROTEIN"/>
    <property type="match status" value="1"/>
</dbReference>
<feature type="domain" description="F-box" evidence="1">
    <location>
        <begin position="9"/>
        <end position="59"/>
    </location>
</feature>